<keyword evidence="7 14" id="KW-0067">ATP-binding</keyword>
<organism evidence="17 18">
    <name type="scientific">Plantactinospora solaniradicis</name>
    <dbReference type="NCBI Taxonomy" id="1723736"/>
    <lineage>
        <taxon>Bacteria</taxon>
        <taxon>Bacillati</taxon>
        <taxon>Actinomycetota</taxon>
        <taxon>Actinomycetes</taxon>
        <taxon>Micromonosporales</taxon>
        <taxon>Micromonosporaceae</taxon>
        <taxon>Plantactinospora</taxon>
    </lineage>
</organism>
<dbReference type="HAMAP" id="MF_00047">
    <property type="entry name" value="Dala_Dala_lig"/>
    <property type="match status" value="1"/>
</dbReference>
<dbReference type="Proteomes" id="UP001596203">
    <property type="component" value="Unassembled WGS sequence"/>
</dbReference>
<comment type="subcellular location">
    <subcellularLocation>
        <location evidence="13">Cytoplasm</location>
    </subcellularLocation>
</comment>
<dbReference type="Gene3D" id="3.30.470.20">
    <property type="entry name" value="ATP-grasp fold, B domain"/>
    <property type="match status" value="2"/>
</dbReference>
<dbReference type="SUPFAM" id="SSF56059">
    <property type="entry name" value="Glutathione synthetase ATP-binding domain-like"/>
    <property type="match status" value="1"/>
</dbReference>
<dbReference type="Pfam" id="PF07478">
    <property type="entry name" value="Dala_Dala_lig_C"/>
    <property type="match status" value="2"/>
</dbReference>
<evidence type="ECO:0000256" key="10">
    <source>
        <dbReference type="ARBA" id="ARBA00022984"/>
    </source>
</evidence>
<gene>
    <name evidence="13" type="primary">ddl</name>
    <name evidence="17" type="ORF">ACFP2T_08550</name>
</gene>
<dbReference type="RefSeq" id="WP_377419441.1">
    <property type="nucleotide sequence ID" value="NZ_JBHSPR010000007.1"/>
</dbReference>
<evidence type="ECO:0000256" key="5">
    <source>
        <dbReference type="ARBA" id="ARBA00022723"/>
    </source>
</evidence>
<comment type="cofactor">
    <cofactor evidence="1">
        <name>Mn(2+)</name>
        <dbReference type="ChEBI" id="CHEBI:29035"/>
    </cofactor>
</comment>
<evidence type="ECO:0000256" key="8">
    <source>
        <dbReference type="ARBA" id="ARBA00022842"/>
    </source>
</evidence>
<evidence type="ECO:0000313" key="18">
    <source>
        <dbReference type="Proteomes" id="UP001596203"/>
    </source>
</evidence>
<evidence type="ECO:0000256" key="11">
    <source>
        <dbReference type="ARBA" id="ARBA00023211"/>
    </source>
</evidence>
<evidence type="ECO:0000256" key="9">
    <source>
        <dbReference type="ARBA" id="ARBA00022960"/>
    </source>
</evidence>
<keyword evidence="9 13" id="KW-0133">Cell shape</keyword>
<keyword evidence="12 13" id="KW-0961">Cell wall biogenesis/degradation</keyword>
<evidence type="ECO:0000256" key="7">
    <source>
        <dbReference type="ARBA" id="ARBA00022840"/>
    </source>
</evidence>
<dbReference type="InterPro" id="IPR016185">
    <property type="entry name" value="PreATP-grasp_dom_sf"/>
</dbReference>
<evidence type="ECO:0000256" key="13">
    <source>
        <dbReference type="HAMAP-Rule" id="MF_00047"/>
    </source>
</evidence>
<comment type="caution">
    <text evidence="17">The sequence shown here is derived from an EMBL/GenBank/DDBJ whole genome shotgun (WGS) entry which is preliminary data.</text>
</comment>
<keyword evidence="5" id="KW-0479">Metal-binding</keyword>
<comment type="pathway">
    <text evidence="13">Cell wall biogenesis; peptidoglycan biosynthesis.</text>
</comment>
<comment type="similarity">
    <text evidence="3 13">Belongs to the D-alanine--D-alanine ligase family.</text>
</comment>
<protein>
    <recommendedName>
        <fullName evidence="13">D-alanine--D-alanine ligase</fullName>
        <ecNumber evidence="13">6.3.2.4</ecNumber>
    </recommendedName>
    <alternativeName>
        <fullName evidence="13">D-Ala-D-Ala ligase</fullName>
    </alternativeName>
    <alternativeName>
        <fullName evidence="13">D-alanylalanine synthetase</fullName>
    </alternativeName>
</protein>
<keyword evidence="10 13" id="KW-0573">Peptidoglycan synthesis</keyword>
<dbReference type="EC" id="6.3.2.4" evidence="13"/>
<dbReference type="InterPro" id="IPR011761">
    <property type="entry name" value="ATP-grasp"/>
</dbReference>
<accession>A0ABW1K483</accession>
<feature type="compositionally biased region" description="Acidic residues" evidence="15">
    <location>
        <begin position="294"/>
        <end position="305"/>
    </location>
</feature>
<dbReference type="GO" id="GO:0016874">
    <property type="term" value="F:ligase activity"/>
    <property type="evidence" value="ECO:0007669"/>
    <property type="project" value="UniProtKB-KW"/>
</dbReference>
<dbReference type="PROSITE" id="PS50975">
    <property type="entry name" value="ATP_GRASP"/>
    <property type="match status" value="1"/>
</dbReference>
<evidence type="ECO:0000256" key="14">
    <source>
        <dbReference type="PROSITE-ProRule" id="PRU00409"/>
    </source>
</evidence>
<evidence type="ECO:0000256" key="12">
    <source>
        <dbReference type="ARBA" id="ARBA00023316"/>
    </source>
</evidence>
<evidence type="ECO:0000313" key="17">
    <source>
        <dbReference type="EMBL" id="MFC6016245.1"/>
    </source>
</evidence>
<keyword evidence="11" id="KW-0464">Manganese</keyword>
<dbReference type="PANTHER" id="PTHR23132:SF25">
    <property type="entry name" value="D-ALANINE--D-ALANINE LIGASE A"/>
    <property type="match status" value="1"/>
</dbReference>
<evidence type="ECO:0000256" key="1">
    <source>
        <dbReference type="ARBA" id="ARBA00001936"/>
    </source>
</evidence>
<evidence type="ECO:0000259" key="16">
    <source>
        <dbReference type="PROSITE" id="PS50975"/>
    </source>
</evidence>
<dbReference type="InterPro" id="IPR005905">
    <property type="entry name" value="D_ala_D_ala"/>
</dbReference>
<keyword evidence="13" id="KW-0963">Cytoplasm</keyword>
<evidence type="ECO:0000256" key="15">
    <source>
        <dbReference type="SAM" id="MobiDB-lite"/>
    </source>
</evidence>
<dbReference type="InterPro" id="IPR011127">
    <property type="entry name" value="Dala_Dala_lig_N"/>
</dbReference>
<dbReference type="PIRSF" id="PIRSF039102">
    <property type="entry name" value="Ddl/VanB"/>
    <property type="match status" value="1"/>
</dbReference>
<keyword evidence="8" id="KW-0460">Magnesium</keyword>
<dbReference type="PROSITE" id="PS00843">
    <property type="entry name" value="DALA_DALA_LIGASE_1"/>
    <property type="match status" value="1"/>
</dbReference>
<dbReference type="Pfam" id="PF01820">
    <property type="entry name" value="Dala_Dala_lig_N"/>
    <property type="match status" value="2"/>
</dbReference>
<dbReference type="InterPro" id="IPR011095">
    <property type="entry name" value="Dala_Dala_lig_C"/>
</dbReference>
<dbReference type="SUPFAM" id="SSF52440">
    <property type="entry name" value="PreATP-grasp domain"/>
    <property type="match status" value="1"/>
</dbReference>
<dbReference type="InterPro" id="IPR013815">
    <property type="entry name" value="ATP_grasp_subdomain_1"/>
</dbReference>
<dbReference type="Gene3D" id="3.40.50.20">
    <property type="match status" value="1"/>
</dbReference>
<sequence>MSIGLAVLYGGRSGEHEVSRRSAASILAHLDRDAYRVTEVLIGRDGQWQVDGVPGTLPAALRVLAAQDVVFPALHGPYGEDGTVQSMLDWLGVPYVGNGVFASAAGMDKAVTKKLLDAEGLRVATGVTLRPGEFLSRADQDRVGLPVFVKPARAGSSLGVSRVDQWWQLPAALRMARDADEKVLVERAVPGREVDVAVLQHPDGRVEVGPPLEIRVPATAAFFDYAAKYDGGAVFHIPAPLDPATTRLVQDRAVRAFHALGCRGLLRVDFFLPEPAPARAPAPDVAIGHSDGDPGWEDPGWDGDPGEPVVNEVNTFPGFTAASQYPQIWARAGITFPRLLDILITGARSVGAVP</sequence>
<name>A0ABW1K483_9ACTN</name>
<proteinExistence type="inferred from homology"/>
<comment type="cofactor">
    <cofactor evidence="2">
        <name>Mg(2+)</name>
        <dbReference type="ChEBI" id="CHEBI:18420"/>
    </cofactor>
</comment>
<evidence type="ECO:0000256" key="2">
    <source>
        <dbReference type="ARBA" id="ARBA00001946"/>
    </source>
</evidence>
<dbReference type="InterPro" id="IPR000291">
    <property type="entry name" value="D-Ala_lig_Van_CS"/>
</dbReference>
<comment type="catalytic activity">
    <reaction evidence="13">
        <text>2 D-alanine + ATP = D-alanyl-D-alanine + ADP + phosphate + H(+)</text>
        <dbReference type="Rhea" id="RHEA:11224"/>
        <dbReference type="ChEBI" id="CHEBI:15378"/>
        <dbReference type="ChEBI" id="CHEBI:30616"/>
        <dbReference type="ChEBI" id="CHEBI:43474"/>
        <dbReference type="ChEBI" id="CHEBI:57416"/>
        <dbReference type="ChEBI" id="CHEBI:57822"/>
        <dbReference type="ChEBI" id="CHEBI:456216"/>
        <dbReference type="EC" id="6.3.2.4"/>
    </reaction>
</comment>
<dbReference type="EMBL" id="JBHSPR010000007">
    <property type="protein sequence ID" value="MFC6016245.1"/>
    <property type="molecule type" value="Genomic_DNA"/>
</dbReference>
<evidence type="ECO:0000256" key="6">
    <source>
        <dbReference type="ARBA" id="ARBA00022741"/>
    </source>
</evidence>
<feature type="region of interest" description="Disordered" evidence="15">
    <location>
        <begin position="287"/>
        <end position="308"/>
    </location>
</feature>
<keyword evidence="6 14" id="KW-0547">Nucleotide-binding</keyword>
<dbReference type="PANTHER" id="PTHR23132">
    <property type="entry name" value="D-ALANINE--D-ALANINE LIGASE"/>
    <property type="match status" value="1"/>
</dbReference>
<keyword evidence="18" id="KW-1185">Reference proteome</keyword>
<dbReference type="Gene3D" id="3.30.1490.20">
    <property type="entry name" value="ATP-grasp fold, A domain"/>
    <property type="match status" value="1"/>
</dbReference>
<reference evidence="18" key="1">
    <citation type="journal article" date="2019" name="Int. J. Syst. Evol. Microbiol.">
        <title>The Global Catalogue of Microorganisms (GCM) 10K type strain sequencing project: providing services to taxonomists for standard genome sequencing and annotation.</title>
        <authorList>
            <consortium name="The Broad Institute Genomics Platform"/>
            <consortium name="The Broad Institute Genome Sequencing Center for Infectious Disease"/>
            <person name="Wu L."/>
            <person name="Ma J."/>
        </authorList>
    </citation>
    <scope>NUCLEOTIDE SEQUENCE [LARGE SCALE GENOMIC DNA]</scope>
    <source>
        <strain evidence="18">ZS-35-S2</strain>
    </source>
</reference>
<comment type="function">
    <text evidence="13">Cell wall formation.</text>
</comment>
<evidence type="ECO:0000256" key="4">
    <source>
        <dbReference type="ARBA" id="ARBA00022598"/>
    </source>
</evidence>
<dbReference type="NCBIfam" id="TIGR01205">
    <property type="entry name" value="D_ala_D_alaTIGR"/>
    <property type="match status" value="1"/>
</dbReference>
<keyword evidence="4 13" id="KW-0436">Ligase</keyword>
<feature type="domain" description="ATP-grasp" evidence="16">
    <location>
        <begin position="113"/>
        <end position="345"/>
    </location>
</feature>
<evidence type="ECO:0000256" key="3">
    <source>
        <dbReference type="ARBA" id="ARBA00010871"/>
    </source>
</evidence>